<protein>
    <submittedName>
        <fullName evidence="1">Uncharacterized protein</fullName>
    </submittedName>
</protein>
<keyword evidence="2" id="KW-1185">Reference proteome</keyword>
<reference evidence="1 2" key="1">
    <citation type="submission" date="2010-08" db="EMBL/GenBank/DDBJ databases">
        <title>Complete sequence of Clostridium cellulovorans 743B.</title>
        <authorList>
            <consortium name="US DOE Joint Genome Institute"/>
            <person name="Lucas S."/>
            <person name="Copeland A."/>
            <person name="Lapidus A."/>
            <person name="Cheng J.-F."/>
            <person name="Bruce D."/>
            <person name="Goodwin L."/>
            <person name="Pitluck S."/>
            <person name="Chertkov O."/>
            <person name="Detter J.C."/>
            <person name="Han C."/>
            <person name="Tapia R."/>
            <person name="Land M."/>
            <person name="Hauser L."/>
            <person name="Chang Y.-J."/>
            <person name="Jeffries C."/>
            <person name="Kyrpides N."/>
            <person name="Ivanova N."/>
            <person name="Mikhailova N."/>
            <person name="Hemme C.L."/>
            <person name="Woyke T."/>
        </authorList>
    </citation>
    <scope>NUCLEOTIDE SEQUENCE [LARGE SCALE GENOMIC DNA]</scope>
    <source>
        <strain evidence="2">ATCC 35296 / DSM 3052 / OCM 3 / 743B</strain>
    </source>
</reference>
<evidence type="ECO:0000313" key="2">
    <source>
        <dbReference type="Proteomes" id="UP000002730"/>
    </source>
</evidence>
<organism evidence="1 2">
    <name type="scientific">Clostridium cellulovorans (strain ATCC 35296 / DSM 3052 / OCM 3 / 743B)</name>
    <dbReference type="NCBI Taxonomy" id="573061"/>
    <lineage>
        <taxon>Bacteria</taxon>
        <taxon>Bacillati</taxon>
        <taxon>Bacillota</taxon>
        <taxon>Clostridia</taxon>
        <taxon>Eubacteriales</taxon>
        <taxon>Clostridiaceae</taxon>
        <taxon>Clostridium</taxon>
    </lineage>
</organism>
<dbReference type="EMBL" id="CP002160">
    <property type="protein sequence ID" value="ADL53595.1"/>
    <property type="molecule type" value="Genomic_DNA"/>
</dbReference>
<dbReference type="KEGG" id="ccb:Clocel_3929"/>
<dbReference type="AlphaFoldDB" id="D9SL23"/>
<sequence>MTANYPSIVLLSKLTNRLRVKLNKPLKNEEEIINALTEHEGIIDCRYNSVIQSLLINFNENIEVEEVLIRLTILYSKENGFMPIRIISSLPKREIPILAYYSLGIIAVAGVSRLFIQNISVTNLLNWLAAGTTILSIVEHIKDDIDNKGTVDPEAISVLYLLNAIRNGNFVEASAVTWLTNYGRHFFNLNFEGITLKVNKVTNTCTNEIFYNVSSIGEESPKNKNMDFIKVLLTKYIERQSPTTRNNVMFTNSNLNLVQDKLFPGFNNECEKIVFSNKGYNGNLCSI</sequence>
<name>D9SL23_CLOC7</name>
<dbReference type="HOGENOM" id="CLU_1014523_0_0_9"/>
<dbReference type="eggNOG" id="ENOG502Z8TW">
    <property type="taxonomic scope" value="Bacteria"/>
</dbReference>
<dbReference type="RefSeq" id="WP_010073937.1">
    <property type="nucleotide sequence ID" value="NC_014393.1"/>
</dbReference>
<evidence type="ECO:0000313" key="1">
    <source>
        <dbReference type="EMBL" id="ADL53595.1"/>
    </source>
</evidence>
<gene>
    <name evidence="1" type="ordered locus">Clocel_3929</name>
</gene>
<accession>D9SL23</accession>
<dbReference type="Proteomes" id="UP000002730">
    <property type="component" value="Chromosome"/>
</dbReference>
<dbReference type="STRING" id="573061.Clocel_3929"/>
<proteinExistence type="predicted"/>
<dbReference type="OrthoDB" id="1931739at2"/>